<feature type="transmembrane region" description="Helical" evidence="1">
    <location>
        <begin position="12"/>
        <end position="33"/>
    </location>
</feature>
<keyword evidence="1" id="KW-0472">Membrane</keyword>
<name>A0A8E0STN0_PLESH</name>
<sequence>MESLHMRPVIKKHCLTLLLSGTLLCFSAVFLMYISEHGWLFLLLMLFPAIYLSWHGFKRWLEPDIGLTLSVGHIQYHHRHGGWALPWQEIQSIGVPRQQVGLDWQPLDYLGVRVRNYTAILDRISPDLINSLISEQRDLIDIGMSQEEFSVPYDGTLLYDDTPVVLQQEIYTGTEAMLLNRMRHCRRLLGYDLYIPITALDRSAQEVITLSRSYREHAERSAYQYADGQVIPAAESGLALQHLHTDQHTE</sequence>
<dbReference type="RefSeq" id="WP_052181309.1">
    <property type="nucleotide sequence ID" value="NZ_JAFNAA010000007.1"/>
</dbReference>
<dbReference type="AlphaFoldDB" id="A0A8E0STN0"/>
<comment type="caution">
    <text evidence="2">The sequence shown here is derived from an EMBL/GenBank/DDBJ whole genome shotgun (WGS) entry which is preliminary data.</text>
</comment>
<evidence type="ECO:0000313" key="2">
    <source>
        <dbReference type="EMBL" id="MBO1108174.1"/>
    </source>
</evidence>
<evidence type="ECO:0000256" key="1">
    <source>
        <dbReference type="SAM" id="Phobius"/>
    </source>
</evidence>
<evidence type="ECO:0000313" key="3">
    <source>
        <dbReference type="Proteomes" id="UP000664658"/>
    </source>
</evidence>
<keyword evidence="1" id="KW-1133">Transmembrane helix</keyword>
<feature type="transmembrane region" description="Helical" evidence="1">
    <location>
        <begin position="39"/>
        <end position="57"/>
    </location>
</feature>
<gene>
    <name evidence="2" type="ORF">J2R62_08060</name>
</gene>
<dbReference type="Pfam" id="PF11201">
    <property type="entry name" value="DUF2982"/>
    <property type="match status" value="1"/>
</dbReference>
<dbReference type="KEGG" id="pshi:SAMEA2665130_1247"/>
<proteinExistence type="predicted"/>
<reference evidence="2" key="1">
    <citation type="submission" date="2021-03" db="EMBL/GenBank/DDBJ databases">
        <title>Plesiomonas shigelloides zfcc0051, isolated from zebrafish feces.</title>
        <authorList>
            <person name="Vanderhoek Z."/>
            <person name="Gaulke C."/>
        </authorList>
    </citation>
    <scope>NUCLEOTIDE SEQUENCE</scope>
    <source>
        <strain evidence="2">Zfcc0051</strain>
    </source>
</reference>
<dbReference type="Proteomes" id="UP000664658">
    <property type="component" value="Unassembled WGS sequence"/>
</dbReference>
<keyword evidence="1" id="KW-0812">Transmembrane</keyword>
<dbReference type="EMBL" id="JAFNAA010000007">
    <property type="protein sequence ID" value="MBO1108174.1"/>
    <property type="molecule type" value="Genomic_DNA"/>
</dbReference>
<accession>A0A8E0STN0</accession>
<organism evidence="2 3">
    <name type="scientific">Plesiomonas shigelloides</name>
    <name type="common">Aeromonas shigelloides</name>
    <dbReference type="NCBI Taxonomy" id="703"/>
    <lineage>
        <taxon>Bacteria</taxon>
        <taxon>Pseudomonadati</taxon>
        <taxon>Pseudomonadota</taxon>
        <taxon>Gammaproteobacteria</taxon>
        <taxon>Enterobacterales</taxon>
        <taxon>Enterobacteriaceae</taxon>
        <taxon>Plesiomonas</taxon>
    </lineage>
</organism>
<protein>
    <submittedName>
        <fullName evidence="2">DUF2982 domain-containing protein</fullName>
    </submittedName>
</protein>
<dbReference type="InterPro" id="IPR021367">
    <property type="entry name" value="DUF2982"/>
</dbReference>